<feature type="domain" description="RNA polymerase sigma factor 70 region 4 type 2" evidence="6">
    <location>
        <begin position="125"/>
        <end position="169"/>
    </location>
</feature>
<dbReference type="EMBL" id="CP001681">
    <property type="protein sequence ID" value="ACU03340.1"/>
    <property type="molecule type" value="Genomic_DNA"/>
</dbReference>
<dbReference type="NCBIfam" id="TIGR02937">
    <property type="entry name" value="sigma70-ECF"/>
    <property type="match status" value="1"/>
</dbReference>
<dbReference type="InterPro" id="IPR014284">
    <property type="entry name" value="RNA_pol_sigma-70_dom"/>
</dbReference>
<dbReference type="InterPro" id="IPR013324">
    <property type="entry name" value="RNA_pol_sigma_r3/r4-like"/>
</dbReference>
<sequence length="194" mass="22533">MRTVKSYTDQELLDCLKSGDQQAFAEIYNRYWKVMYFHALKMLGDEDDAKDLAQELFATLWTKGTNLPFNSNLSGYLYITARNKIINLIQQKKVRRDYLSALSAFAEEAGNGTVEQIDEKELLLIVEKEIQNLPVKMRQVFELSRKQFLSHKEIATQLGISDKTVKKQIGYAIRMIKLKLDVLTRITIILFFLK</sequence>
<comment type="similarity">
    <text evidence="1">Belongs to the sigma-70 factor family. ECF subfamily.</text>
</comment>
<evidence type="ECO:0000256" key="1">
    <source>
        <dbReference type="ARBA" id="ARBA00010641"/>
    </source>
</evidence>
<keyword evidence="2" id="KW-0805">Transcription regulation</keyword>
<dbReference type="Pfam" id="PF04542">
    <property type="entry name" value="Sigma70_r2"/>
    <property type="match status" value="1"/>
</dbReference>
<keyword evidence="3" id="KW-0731">Sigma factor</keyword>
<dbReference type="GO" id="GO:0006352">
    <property type="term" value="P:DNA-templated transcription initiation"/>
    <property type="evidence" value="ECO:0007669"/>
    <property type="project" value="InterPro"/>
</dbReference>
<dbReference type="InterPro" id="IPR039425">
    <property type="entry name" value="RNA_pol_sigma-70-like"/>
</dbReference>
<evidence type="ECO:0000256" key="4">
    <source>
        <dbReference type="ARBA" id="ARBA00023163"/>
    </source>
</evidence>
<reference evidence="7 8" key="1">
    <citation type="journal article" date="2009" name="Stand. Genomic Sci.">
        <title>Complete genome sequence of Pedobacter heparinus type strain (HIM 762-3).</title>
        <authorList>
            <person name="Han C."/>
            <person name="Spring S."/>
            <person name="Lapidus A."/>
            <person name="Del Rio T.G."/>
            <person name="Tice H."/>
            <person name="Copeland A."/>
            <person name="Cheng J.F."/>
            <person name="Lucas S."/>
            <person name="Chen F."/>
            <person name="Nolan M."/>
            <person name="Bruce D."/>
            <person name="Goodwin L."/>
            <person name="Pitluck S."/>
            <person name="Ivanova N."/>
            <person name="Mavromatis K."/>
            <person name="Mikhailova N."/>
            <person name="Pati A."/>
            <person name="Chen A."/>
            <person name="Palaniappan K."/>
            <person name="Land M."/>
            <person name="Hauser L."/>
            <person name="Chang Y.J."/>
            <person name="Jeffries C.C."/>
            <person name="Saunders E."/>
            <person name="Chertkov O."/>
            <person name="Brettin T."/>
            <person name="Goker M."/>
            <person name="Rohde M."/>
            <person name="Bristow J."/>
            <person name="Eisen J.A."/>
            <person name="Markowitz V."/>
            <person name="Hugenholtz P."/>
            <person name="Kyrpides N.C."/>
            <person name="Klenk H.P."/>
            <person name="Detter J.C."/>
        </authorList>
    </citation>
    <scope>NUCLEOTIDE SEQUENCE [LARGE SCALE GENOMIC DNA]</scope>
    <source>
        <strain evidence="8">ATCC 13125 / DSM 2366 / CIP 104194 / JCM 7457 / NBRC 12017 / NCIMB 9290 / NRRL B-14731 / HIM 762-3</strain>
    </source>
</reference>
<dbReference type="InterPro" id="IPR036388">
    <property type="entry name" value="WH-like_DNA-bd_sf"/>
</dbReference>
<dbReference type="Pfam" id="PF08281">
    <property type="entry name" value="Sigma70_r4_2"/>
    <property type="match status" value="1"/>
</dbReference>
<dbReference type="eggNOG" id="COG1595">
    <property type="taxonomic scope" value="Bacteria"/>
</dbReference>
<dbReference type="InterPro" id="IPR013325">
    <property type="entry name" value="RNA_pol_sigma_r2"/>
</dbReference>
<dbReference type="InterPro" id="IPR007627">
    <property type="entry name" value="RNA_pol_sigma70_r2"/>
</dbReference>
<dbReference type="SUPFAM" id="SSF88659">
    <property type="entry name" value="Sigma3 and sigma4 domains of RNA polymerase sigma factors"/>
    <property type="match status" value="1"/>
</dbReference>
<dbReference type="KEGG" id="phe:Phep_1122"/>
<keyword evidence="4" id="KW-0804">Transcription</keyword>
<dbReference type="RefSeq" id="WP_012781284.1">
    <property type="nucleotide sequence ID" value="NC_013061.1"/>
</dbReference>
<organism evidence="7 8">
    <name type="scientific">Pedobacter heparinus (strain ATCC 13125 / DSM 2366 / CIP 104194 / JCM 7457 / NBRC 12017 / NCIMB 9290 / NRRL B-14731 / HIM 762-3)</name>
    <dbReference type="NCBI Taxonomy" id="485917"/>
    <lineage>
        <taxon>Bacteria</taxon>
        <taxon>Pseudomonadati</taxon>
        <taxon>Bacteroidota</taxon>
        <taxon>Sphingobacteriia</taxon>
        <taxon>Sphingobacteriales</taxon>
        <taxon>Sphingobacteriaceae</taxon>
        <taxon>Pedobacter</taxon>
    </lineage>
</organism>
<dbReference type="OrthoDB" id="659569at2"/>
<evidence type="ECO:0000256" key="3">
    <source>
        <dbReference type="ARBA" id="ARBA00023082"/>
    </source>
</evidence>
<dbReference type="PANTHER" id="PTHR43133:SF46">
    <property type="entry name" value="RNA POLYMERASE SIGMA-70 FACTOR ECF SUBFAMILY"/>
    <property type="match status" value="1"/>
</dbReference>
<evidence type="ECO:0000259" key="6">
    <source>
        <dbReference type="Pfam" id="PF08281"/>
    </source>
</evidence>
<dbReference type="AlphaFoldDB" id="C6Y3R1"/>
<protein>
    <submittedName>
        <fullName evidence="7">RNA polymerase sigma-70 factor</fullName>
    </submittedName>
</protein>
<feature type="domain" description="RNA polymerase sigma-70 region 2" evidence="5">
    <location>
        <begin position="28"/>
        <end position="93"/>
    </location>
</feature>
<accession>C6Y3R1</accession>
<dbReference type="NCBIfam" id="TIGR02985">
    <property type="entry name" value="Sig70_bacteroi1"/>
    <property type="match status" value="1"/>
</dbReference>
<dbReference type="GO" id="GO:0003677">
    <property type="term" value="F:DNA binding"/>
    <property type="evidence" value="ECO:0007669"/>
    <property type="project" value="InterPro"/>
</dbReference>
<dbReference type="InterPro" id="IPR014327">
    <property type="entry name" value="RNA_pol_sigma70_bacteroid"/>
</dbReference>
<dbReference type="Gene3D" id="1.10.1740.10">
    <property type="match status" value="1"/>
</dbReference>
<dbReference type="PANTHER" id="PTHR43133">
    <property type="entry name" value="RNA POLYMERASE ECF-TYPE SIGMA FACTO"/>
    <property type="match status" value="1"/>
</dbReference>
<name>C6Y3R1_PEDHD</name>
<gene>
    <name evidence="7" type="ordered locus">Phep_1122</name>
</gene>
<evidence type="ECO:0000259" key="5">
    <source>
        <dbReference type="Pfam" id="PF04542"/>
    </source>
</evidence>
<dbReference type="HOGENOM" id="CLU_047691_4_1_10"/>
<dbReference type="Gene3D" id="1.10.10.10">
    <property type="entry name" value="Winged helix-like DNA-binding domain superfamily/Winged helix DNA-binding domain"/>
    <property type="match status" value="1"/>
</dbReference>
<evidence type="ECO:0000313" key="8">
    <source>
        <dbReference type="Proteomes" id="UP000000852"/>
    </source>
</evidence>
<dbReference type="Proteomes" id="UP000000852">
    <property type="component" value="Chromosome"/>
</dbReference>
<evidence type="ECO:0000256" key="2">
    <source>
        <dbReference type="ARBA" id="ARBA00023015"/>
    </source>
</evidence>
<keyword evidence="8" id="KW-1185">Reference proteome</keyword>
<dbReference type="InterPro" id="IPR013249">
    <property type="entry name" value="RNA_pol_sigma70_r4_t2"/>
</dbReference>
<evidence type="ECO:0000313" key="7">
    <source>
        <dbReference type="EMBL" id="ACU03340.1"/>
    </source>
</evidence>
<dbReference type="GO" id="GO:0016987">
    <property type="term" value="F:sigma factor activity"/>
    <property type="evidence" value="ECO:0007669"/>
    <property type="project" value="UniProtKB-KW"/>
</dbReference>
<dbReference type="SUPFAM" id="SSF88946">
    <property type="entry name" value="Sigma2 domain of RNA polymerase sigma factors"/>
    <property type="match status" value="1"/>
</dbReference>
<proteinExistence type="inferred from homology"/>
<dbReference type="STRING" id="485917.Phep_1122"/>